<dbReference type="EMBL" id="JAIWYP010000006">
    <property type="protein sequence ID" value="KAH3803407.1"/>
    <property type="molecule type" value="Genomic_DNA"/>
</dbReference>
<reference evidence="1" key="1">
    <citation type="journal article" date="2019" name="bioRxiv">
        <title>The Genome of the Zebra Mussel, Dreissena polymorpha: A Resource for Invasive Species Research.</title>
        <authorList>
            <person name="McCartney M.A."/>
            <person name="Auch B."/>
            <person name="Kono T."/>
            <person name="Mallez S."/>
            <person name="Zhang Y."/>
            <person name="Obille A."/>
            <person name="Becker A."/>
            <person name="Abrahante J.E."/>
            <person name="Garbe J."/>
            <person name="Badalamenti J.P."/>
            <person name="Herman A."/>
            <person name="Mangelson H."/>
            <person name="Liachko I."/>
            <person name="Sullivan S."/>
            <person name="Sone E.D."/>
            <person name="Koren S."/>
            <person name="Silverstein K.A.T."/>
            <person name="Beckman K.B."/>
            <person name="Gohl D.M."/>
        </authorList>
    </citation>
    <scope>NUCLEOTIDE SEQUENCE</scope>
    <source>
        <strain evidence="1">Duluth1</strain>
        <tissue evidence="1">Whole animal</tissue>
    </source>
</reference>
<gene>
    <name evidence="1" type="ORF">DPMN_131668</name>
</gene>
<accession>A0A9D4JD12</accession>
<name>A0A9D4JD12_DREPO</name>
<sequence length="105" mass="11988">MAEEKTKKRCQNLSKLEKAFALELIKSQEEIFERFQGANQGKLKKKLCWEKIALSGVCPENRGVEEIKTMFKNSKNSEKKALANSVDPDETPHDAAIFITKPYIE</sequence>
<reference evidence="1" key="2">
    <citation type="submission" date="2020-11" db="EMBL/GenBank/DDBJ databases">
        <authorList>
            <person name="McCartney M.A."/>
            <person name="Auch B."/>
            <person name="Kono T."/>
            <person name="Mallez S."/>
            <person name="Becker A."/>
            <person name="Gohl D.M."/>
            <person name="Silverstein K.A.T."/>
            <person name="Koren S."/>
            <person name="Bechman K.B."/>
            <person name="Herman A."/>
            <person name="Abrahante J.E."/>
            <person name="Garbe J."/>
        </authorList>
    </citation>
    <scope>NUCLEOTIDE SEQUENCE</scope>
    <source>
        <strain evidence="1">Duluth1</strain>
        <tissue evidence="1">Whole animal</tissue>
    </source>
</reference>
<protein>
    <submittedName>
        <fullName evidence="1">Uncharacterized protein</fullName>
    </submittedName>
</protein>
<dbReference type="Proteomes" id="UP000828390">
    <property type="component" value="Unassembled WGS sequence"/>
</dbReference>
<dbReference type="AlphaFoldDB" id="A0A9D4JD12"/>
<evidence type="ECO:0000313" key="2">
    <source>
        <dbReference type="Proteomes" id="UP000828390"/>
    </source>
</evidence>
<proteinExistence type="predicted"/>
<keyword evidence="2" id="KW-1185">Reference proteome</keyword>
<organism evidence="1 2">
    <name type="scientific">Dreissena polymorpha</name>
    <name type="common">Zebra mussel</name>
    <name type="synonym">Mytilus polymorpha</name>
    <dbReference type="NCBI Taxonomy" id="45954"/>
    <lineage>
        <taxon>Eukaryota</taxon>
        <taxon>Metazoa</taxon>
        <taxon>Spiralia</taxon>
        <taxon>Lophotrochozoa</taxon>
        <taxon>Mollusca</taxon>
        <taxon>Bivalvia</taxon>
        <taxon>Autobranchia</taxon>
        <taxon>Heteroconchia</taxon>
        <taxon>Euheterodonta</taxon>
        <taxon>Imparidentia</taxon>
        <taxon>Neoheterodontei</taxon>
        <taxon>Myida</taxon>
        <taxon>Dreissenoidea</taxon>
        <taxon>Dreissenidae</taxon>
        <taxon>Dreissena</taxon>
    </lineage>
</organism>
<comment type="caution">
    <text evidence="1">The sequence shown here is derived from an EMBL/GenBank/DDBJ whole genome shotgun (WGS) entry which is preliminary data.</text>
</comment>
<evidence type="ECO:0000313" key="1">
    <source>
        <dbReference type="EMBL" id="KAH3803407.1"/>
    </source>
</evidence>